<keyword evidence="2" id="KW-1185">Reference proteome</keyword>
<evidence type="ECO:0000313" key="1">
    <source>
        <dbReference type="EMBL" id="KAF0755400.1"/>
    </source>
</evidence>
<dbReference type="EMBL" id="VUJU01004150">
    <property type="protein sequence ID" value="KAF0755400.1"/>
    <property type="molecule type" value="Genomic_DNA"/>
</dbReference>
<organism evidence="1 2">
    <name type="scientific">Aphis craccivora</name>
    <name type="common">Cowpea aphid</name>
    <dbReference type="NCBI Taxonomy" id="307492"/>
    <lineage>
        <taxon>Eukaryota</taxon>
        <taxon>Metazoa</taxon>
        <taxon>Ecdysozoa</taxon>
        <taxon>Arthropoda</taxon>
        <taxon>Hexapoda</taxon>
        <taxon>Insecta</taxon>
        <taxon>Pterygota</taxon>
        <taxon>Neoptera</taxon>
        <taxon>Paraneoptera</taxon>
        <taxon>Hemiptera</taxon>
        <taxon>Sternorrhyncha</taxon>
        <taxon>Aphidomorpha</taxon>
        <taxon>Aphidoidea</taxon>
        <taxon>Aphididae</taxon>
        <taxon>Aphidini</taxon>
        <taxon>Aphis</taxon>
        <taxon>Aphis</taxon>
    </lineage>
</organism>
<reference evidence="1 2" key="1">
    <citation type="submission" date="2019-08" db="EMBL/GenBank/DDBJ databases">
        <title>Whole genome of Aphis craccivora.</title>
        <authorList>
            <person name="Voronova N.V."/>
            <person name="Shulinski R.S."/>
            <person name="Bandarenka Y.V."/>
            <person name="Zhorov D.G."/>
            <person name="Warner D."/>
        </authorList>
    </citation>
    <scope>NUCLEOTIDE SEQUENCE [LARGE SCALE GENOMIC DNA]</scope>
    <source>
        <strain evidence="1">180601</strain>
        <tissue evidence="1">Whole Body</tissue>
    </source>
</reference>
<comment type="caution">
    <text evidence="1">The sequence shown here is derived from an EMBL/GenBank/DDBJ whole genome shotgun (WGS) entry which is preliminary data.</text>
</comment>
<proteinExistence type="predicted"/>
<protein>
    <submittedName>
        <fullName evidence="1">Uncharacterized protein</fullName>
    </submittedName>
</protein>
<feature type="non-terminal residue" evidence="1">
    <location>
        <position position="1"/>
    </location>
</feature>
<accession>A0A6G0YG92</accession>
<dbReference type="AlphaFoldDB" id="A0A6G0YG92"/>
<sequence length="455" mass="52184">GITFSSWVETLNNEAINTIDLSDKRRLSGLYCPRMTYQKKYKVILINNGVQSYGCTTLNHNWYLSDSPLFHLWQEPPQNHGHNPNFKPKYCENSCNTDPFVYECMAKSQPTNKTEIDKGLTYMSLYQYPPKYLQDNTSIPAYRCVVFVASEYKNGFGVMRMAVSYGRANSFDVSQCKGLSNMLTSMEVTFDPETQKKWPKGATYLFVMGDIEPKVFSRLYGGPDFGYGSADINLVNYDADRKLSACPPLGLGVNFEVTTIQTRSRMYGCANLQHDMIVSATPLMNLWLERPVETSVHGHCDDKTNMDHFIFECFSRYKPEEGEKMVGKKGWNYIKLVYDVHDSPVEGIRIIRMAISEARTWDKVDTDQCLGLSTTMGQDRLPFLPEGQQLWPNGSINHNHYKYLLYFRILSCILSLIRVLIFLIPERILTFSLLHNLIQGFSYCVVTSIKIFKNS</sequence>
<dbReference type="Proteomes" id="UP000478052">
    <property type="component" value="Unassembled WGS sequence"/>
</dbReference>
<gene>
    <name evidence="1" type="ORF">FWK35_00015263</name>
</gene>
<name>A0A6G0YG92_APHCR</name>
<feature type="non-terminal residue" evidence="1">
    <location>
        <position position="455"/>
    </location>
</feature>
<evidence type="ECO:0000313" key="2">
    <source>
        <dbReference type="Proteomes" id="UP000478052"/>
    </source>
</evidence>